<keyword evidence="1" id="KW-0175">Coiled coil</keyword>
<gene>
    <name evidence="2" type="ORF">ENS06_15500</name>
</gene>
<comment type="caution">
    <text evidence="2">The sequence shown here is derived from an EMBL/GenBank/DDBJ whole genome shotgun (WGS) entry which is preliminary data.</text>
</comment>
<protein>
    <submittedName>
        <fullName evidence="2">Uncharacterized protein</fullName>
    </submittedName>
</protein>
<reference evidence="2" key="1">
    <citation type="journal article" date="2020" name="mSystems">
        <title>Genome- and Community-Level Interaction Insights into Carbon Utilization and Element Cycling Functions of Hydrothermarchaeota in Hydrothermal Sediment.</title>
        <authorList>
            <person name="Zhou Z."/>
            <person name="Liu Y."/>
            <person name="Xu W."/>
            <person name="Pan J."/>
            <person name="Luo Z.H."/>
            <person name="Li M."/>
        </authorList>
    </citation>
    <scope>NUCLEOTIDE SEQUENCE [LARGE SCALE GENOMIC DNA]</scope>
    <source>
        <strain evidence="2">SpSt-456</strain>
    </source>
</reference>
<sequence length="150" mass="16864">MRQPNVSIRLHVGEAPDRGDATAVSFSLLWEGAQPSGQVLVRCASLEELERVVHSLKKDLDGALVQAKEAVEKMRAREEQDKEKSMSPSDIWRQMEQAPTEEAMFACFNALSESKRLEVAEWVLTHVSMFKGRGPVFAEHYNIVSHTLDV</sequence>
<dbReference type="AlphaFoldDB" id="A0A832A1C4"/>
<organism evidence="2">
    <name type="scientific">Desulfacinum infernum</name>
    <dbReference type="NCBI Taxonomy" id="35837"/>
    <lineage>
        <taxon>Bacteria</taxon>
        <taxon>Pseudomonadati</taxon>
        <taxon>Thermodesulfobacteriota</taxon>
        <taxon>Syntrophobacteria</taxon>
        <taxon>Syntrophobacterales</taxon>
        <taxon>Syntrophobacteraceae</taxon>
        <taxon>Desulfacinum</taxon>
    </lineage>
</organism>
<name>A0A832A1C4_9BACT</name>
<dbReference type="EMBL" id="DSTK01000041">
    <property type="protein sequence ID" value="HFK98717.1"/>
    <property type="molecule type" value="Genomic_DNA"/>
</dbReference>
<proteinExistence type="predicted"/>
<feature type="coiled-coil region" evidence="1">
    <location>
        <begin position="46"/>
        <end position="84"/>
    </location>
</feature>
<evidence type="ECO:0000256" key="1">
    <source>
        <dbReference type="SAM" id="Coils"/>
    </source>
</evidence>
<evidence type="ECO:0000313" key="2">
    <source>
        <dbReference type="EMBL" id="HFK98717.1"/>
    </source>
</evidence>
<accession>A0A832A1C4</accession>